<dbReference type="PANTHER" id="PTHR43065">
    <property type="entry name" value="SENSOR HISTIDINE KINASE"/>
    <property type="match status" value="1"/>
</dbReference>
<feature type="transmembrane region" description="Helical" evidence="9">
    <location>
        <begin position="28"/>
        <end position="47"/>
    </location>
</feature>
<comment type="catalytic activity">
    <reaction evidence="1">
        <text>ATP + protein L-histidine = ADP + protein N-phospho-L-histidine.</text>
        <dbReference type="EC" id="2.7.13.3"/>
    </reaction>
</comment>
<proteinExistence type="predicted"/>
<evidence type="ECO:0000256" key="6">
    <source>
        <dbReference type="ARBA" id="ARBA00022777"/>
    </source>
</evidence>
<keyword evidence="3" id="KW-0597">Phosphoprotein</keyword>
<dbReference type="Gene3D" id="3.30.565.10">
    <property type="entry name" value="Histidine kinase-like ATPase, C-terminal domain"/>
    <property type="match status" value="1"/>
</dbReference>
<dbReference type="EC" id="2.7.13.3" evidence="2"/>
<dbReference type="GO" id="GO:0000160">
    <property type="term" value="P:phosphorelay signal transduction system"/>
    <property type="evidence" value="ECO:0007669"/>
    <property type="project" value="UniProtKB-KW"/>
</dbReference>
<dbReference type="InterPro" id="IPR036890">
    <property type="entry name" value="HATPase_C_sf"/>
</dbReference>
<dbReference type="InterPro" id="IPR004358">
    <property type="entry name" value="Sig_transdc_His_kin-like_C"/>
</dbReference>
<dbReference type="Pfam" id="PF02518">
    <property type="entry name" value="HATPase_c"/>
    <property type="match status" value="1"/>
</dbReference>
<keyword evidence="12" id="KW-1185">Reference proteome</keyword>
<dbReference type="InterPro" id="IPR003594">
    <property type="entry name" value="HATPase_dom"/>
</dbReference>
<evidence type="ECO:0000256" key="8">
    <source>
        <dbReference type="ARBA" id="ARBA00023012"/>
    </source>
</evidence>
<feature type="transmembrane region" description="Helical" evidence="9">
    <location>
        <begin position="97"/>
        <end position="117"/>
    </location>
</feature>
<keyword evidence="9" id="KW-0812">Transmembrane</keyword>
<dbReference type="InterPro" id="IPR035965">
    <property type="entry name" value="PAS-like_dom_sf"/>
</dbReference>
<evidence type="ECO:0000256" key="9">
    <source>
        <dbReference type="SAM" id="Phobius"/>
    </source>
</evidence>
<dbReference type="EMBL" id="FZOT01000004">
    <property type="protein sequence ID" value="SNS58149.1"/>
    <property type="molecule type" value="Genomic_DNA"/>
</dbReference>
<dbReference type="PROSITE" id="PS50109">
    <property type="entry name" value="HIS_KIN"/>
    <property type="match status" value="1"/>
</dbReference>
<evidence type="ECO:0000256" key="5">
    <source>
        <dbReference type="ARBA" id="ARBA00022741"/>
    </source>
</evidence>
<organism evidence="11 12">
    <name type="scientific">Noviherbaspirillum humi</name>
    <dbReference type="NCBI Taxonomy" id="1688639"/>
    <lineage>
        <taxon>Bacteria</taxon>
        <taxon>Pseudomonadati</taxon>
        <taxon>Pseudomonadota</taxon>
        <taxon>Betaproteobacteria</taxon>
        <taxon>Burkholderiales</taxon>
        <taxon>Oxalobacteraceae</taxon>
        <taxon>Noviherbaspirillum</taxon>
    </lineage>
</organism>
<keyword evidence="8" id="KW-0902">Two-component regulatory system</keyword>
<reference evidence="11 12" key="1">
    <citation type="submission" date="2017-06" db="EMBL/GenBank/DDBJ databases">
        <authorList>
            <person name="Kim H.J."/>
            <person name="Triplett B.A."/>
        </authorList>
    </citation>
    <scope>NUCLEOTIDE SEQUENCE [LARGE SCALE GENOMIC DNA]</scope>
    <source>
        <strain evidence="11 12">U15</strain>
    </source>
</reference>
<name>A0A239FMN9_9BURK</name>
<evidence type="ECO:0000313" key="11">
    <source>
        <dbReference type="EMBL" id="SNS58149.1"/>
    </source>
</evidence>
<dbReference type="Gene3D" id="3.30.450.20">
    <property type="entry name" value="PAS domain"/>
    <property type="match status" value="1"/>
</dbReference>
<dbReference type="GO" id="GO:0005524">
    <property type="term" value="F:ATP binding"/>
    <property type="evidence" value="ECO:0007669"/>
    <property type="project" value="UniProtKB-KW"/>
</dbReference>
<dbReference type="OrthoDB" id="1931120at2"/>
<keyword evidence="5" id="KW-0547">Nucleotide-binding</keyword>
<dbReference type="InterPro" id="IPR005467">
    <property type="entry name" value="His_kinase_dom"/>
</dbReference>
<protein>
    <recommendedName>
        <fullName evidence="2">histidine kinase</fullName>
        <ecNumber evidence="2">2.7.13.3</ecNumber>
    </recommendedName>
</protein>
<feature type="transmembrane region" description="Helical" evidence="9">
    <location>
        <begin position="54"/>
        <end position="85"/>
    </location>
</feature>
<dbReference type="Gene3D" id="1.10.287.130">
    <property type="match status" value="1"/>
</dbReference>
<evidence type="ECO:0000259" key="10">
    <source>
        <dbReference type="PROSITE" id="PS50109"/>
    </source>
</evidence>
<sequence>MQSTPPFMRSPAVRAIAINIVADPWRGMAAALTLLVLVAIVDFVTGYEVRLSILYLLPIAIGTWSAGARAGVMLSLLAVACWGFSFLPDHVYARDILYAWEGLVLAATFNIFVWLLIRLKLSLTRAELRFRDVLEGLSAYIYVVGDRSGRVLYANRRFAGMMRAEPVGINAADIEQRLEAAAGGLPAQAADASSAFTYHEARDRFTGAWFLVQTGPIRWEGRTRAHLHVLIDITEQKAVQSLRQQQREILHKTARFAVLAEISSMLGHEINQPLMAIATYSAAAKMLLAQPRPDIAEATAALEKSRLQAVRASEIVARTRSFLQRRKPSVAECHINQVIDDALLAMEPVVSDMSVHLRASLEDGLPVLPFDRTLIEQVLTNLLGNAVDAVRMNAEHRADPGRVEIAAARHGDHGIRVSVRDNGAGIPPAVAAKLFTPFFTTKEQGLGLGLCICRSIVEAHGGQMWHESPAGAGTVFHFTLGSVDDHSEESDE</sequence>
<dbReference type="PRINTS" id="PR00344">
    <property type="entry name" value="BCTRLSENSOR"/>
</dbReference>
<dbReference type="SUPFAM" id="SSF55874">
    <property type="entry name" value="ATPase domain of HSP90 chaperone/DNA topoisomerase II/histidine kinase"/>
    <property type="match status" value="1"/>
</dbReference>
<keyword evidence="6" id="KW-0418">Kinase</keyword>
<dbReference type="PANTHER" id="PTHR43065:SF10">
    <property type="entry name" value="PEROXIDE STRESS-ACTIVATED HISTIDINE KINASE MAK3"/>
    <property type="match status" value="1"/>
</dbReference>
<accession>A0A239FMN9</accession>
<keyword evidence="7" id="KW-0067">ATP-binding</keyword>
<keyword evidence="9" id="KW-0472">Membrane</keyword>
<dbReference type="GO" id="GO:0004673">
    <property type="term" value="F:protein histidine kinase activity"/>
    <property type="evidence" value="ECO:0007669"/>
    <property type="project" value="UniProtKB-EC"/>
</dbReference>
<keyword evidence="9" id="KW-1133">Transmembrane helix</keyword>
<evidence type="ECO:0000256" key="2">
    <source>
        <dbReference type="ARBA" id="ARBA00012438"/>
    </source>
</evidence>
<dbReference type="Proteomes" id="UP000198284">
    <property type="component" value="Unassembled WGS sequence"/>
</dbReference>
<evidence type="ECO:0000256" key="3">
    <source>
        <dbReference type="ARBA" id="ARBA00022553"/>
    </source>
</evidence>
<evidence type="ECO:0000256" key="1">
    <source>
        <dbReference type="ARBA" id="ARBA00000085"/>
    </source>
</evidence>
<feature type="domain" description="Histidine kinase" evidence="10">
    <location>
        <begin position="265"/>
        <end position="484"/>
    </location>
</feature>
<keyword evidence="4" id="KW-0808">Transferase</keyword>
<evidence type="ECO:0000256" key="4">
    <source>
        <dbReference type="ARBA" id="ARBA00022679"/>
    </source>
</evidence>
<evidence type="ECO:0000313" key="12">
    <source>
        <dbReference type="Proteomes" id="UP000198284"/>
    </source>
</evidence>
<dbReference type="SUPFAM" id="SSF55785">
    <property type="entry name" value="PYP-like sensor domain (PAS domain)"/>
    <property type="match status" value="1"/>
</dbReference>
<dbReference type="SMART" id="SM00387">
    <property type="entry name" value="HATPase_c"/>
    <property type="match status" value="1"/>
</dbReference>
<dbReference type="AlphaFoldDB" id="A0A239FMN9"/>
<evidence type="ECO:0000256" key="7">
    <source>
        <dbReference type="ARBA" id="ARBA00022840"/>
    </source>
</evidence>
<gene>
    <name evidence="11" type="ORF">SAMN06265795_10414</name>
</gene>